<keyword evidence="5" id="KW-1133">Transmembrane helix</keyword>
<comment type="subcellular location">
    <subcellularLocation>
        <location evidence="1">Cell membrane</location>
        <topology evidence="1">Multi-pass membrane protein</topology>
    </subcellularLocation>
</comment>
<evidence type="ECO:0000313" key="7">
    <source>
        <dbReference type="EMBL" id="GDY31861.1"/>
    </source>
</evidence>
<evidence type="ECO:0000256" key="1">
    <source>
        <dbReference type="ARBA" id="ARBA00004651"/>
    </source>
</evidence>
<dbReference type="EMBL" id="BJFL01000018">
    <property type="protein sequence ID" value="GDY31861.1"/>
    <property type="molecule type" value="Genomic_DNA"/>
</dbReference>
<dbReference type="Gene3D" id="1.20.1630.10">
    <property type="entry name" value="Formate dehydrogenase/DMSO reductase domain"/>
    <property type="match status" value="1"/>
</dbReference>
<keyword evidence="8" id="KW-1185">Reference proteome</keyword>
<evidence type="ECO:0000256" key="3">
    <source>
        <dbReference type="ARBA" id="ARBA00022475"/>
    </source>
</evidence>
<protein>
    <submittedName>
        <fullName evidence="7">Polysulfide reductase</fullName>
    </submittedName>
</protein>
<dbReference type="Pfam" id="PF03916">
    <property type="entry name" value="NrfD"/>
    <property type="match status" value="1"/>
</dbReference>
<evidence type="ECO:0000313" key="8">
    <source>
        <dbReference type="Proteomes" id="UP000298860"/>
    </source>
</evidence>
<dbReference type="AlphaFoldDB" id="A0A4D4J5P3"/>
<comment type="similarity">
    <text evidence="2">Belongs to the NrfD family.</text>
</comment>
<keyword evidence="3" id="KW-1003">Cell membrane</keyword>
<dbReference type="GO" id="GO:0005886">
    <property type="term" value="C:plasma membrane"/>
    <property type="evidence" value="ECO:0007669"/>
    <property type="project" value="UniProtKB-SubCell"/>
</dbReference>
<dbReference type="InterPro" id="IPR005614">
    <property type="entry name" value="NrfD-like"/>
</dbReference>
<dbReference type="Proteomes" id="UP000298860">
    <property type="component" value="Unassembled WGS sequence"/>
</dbReference>
<comment type="caution">
    <text evidence="7">The sequence shown here is derived from an EMBL/GenBank/DDBJ whole genome shotgun (WGS) entry which is preliminary data.</text>
</comment>
<organism evidence="7 8">
    <name type="scientific">Gandjariella thermophila</name>
    <dbReference type="NCBI Taxonomy" id="1931992"/>
    <lineage>
        <taxon>Bacteria</taxon>
        <taxon>Bacillati</taxon>
        <taxon>Actinomycetota</taxon>
        <taxon>Actinomycetes</taxon>
        <taxon>Pseudonocardiales</taxon>
        <taxon>Pseudonocardiaceae</taxon>
        <taxon>Gandjariella</taxon>
    </lineage>
</organism>
<evidence type="ECO:0000256" key="4">
    <source>
        <dbReference type="ARBA" id="ARBA00022692"/>
    </source>
</evidence>
<name>A0A4D4J5P3_9PSEU</name>
<evidence type="ECO:0000256" key="2">
    <source>
        <dbReference type="ARBA" id="ARBA00008929"/>
    </source>
</evidence>
<reference evidence="8" key="1">
    <citation type="submission" date="2019-04" db="EMBL/GenBank/DDBJ databases">
        <title>Draft genome sequence of Pseudonocardiaceae bacterium SL3-2-4.</title>
        <authorList>
            <person name="Ningsih F."/>
            <person name="Yokota A."/>
            <person name="Sakai Y."/>
            <person name="Nanatani K."/>
            <person name="Yabe S."/>
            <person name="Oetari A."/>
            <person name="Sjamsuridzal W."/>
        </authorList>
    </citation>
    <scope>NUCLEOTIDE SEQUENCE [LARGE SCALE GENOMIC DNA]</scope>
    <source>
        <strain evidence="8">SL3-2-4</strain>
    </source>
</reference>
<keyword evidence="6" id="KW-0472">Membrane</keyword>
<gene>
    <name evidence="7" type="ORF">GTS_34940</name>
</gene>
<accession>A0A4D4J5P3</accession>
<dbReference type="RefSeq" id="WP_225978494.1">
    <property type="nucleotide sequence ID" value="NZ_BJFL01000018.1"/>
</dbReference>
<proteinExistence type="inferred from homology"/>
<sequence length="320" mass="32552">MSPRREQEMVPRAEFRSYYGRPILKQPAWKVPDVPGYLFLGGLAGSSAMLGALGGATGRPGLARASRLVAAGSAVASVGALIHDLGRPERFLNMLRVLKPTSPLSVGSWILAPFSGLASASAASELTGLLPRLGTAAGAASAGLGPAMCTYTAVLLADTAIPAWHEAHRELPFLFAGGALTSGAGAALIAAPAAEQGPARRIGLIGAGMELAAAYRMERGLGLVGEPYRQGRPGKLLRAGRALTAVGAGLSVLGRRSRAVSAIAGAAYLAAGLCTRFGVFEAGKASAADPKYVVIPQRERLAGAAEPVVIEQSGAALSRP</sequence>
<keyword evidence="4" id="KW-0812">Transmembrane</keyword>
<evidence type="ECO:0000256" key="6">
    <source>
        <dbReference type="ARBA" id="ARBA00023136"/>
    </source>
</evidence>
<evidence type="ECO:0000256" key="5">
    <source>
        <dbReference type="ARBA" id="ARBA00022989"/>
    </source>
</evidence>